<comment type="subcellular location">
    <subcellularLocation>
        <location evidence="1">Cell membrane</location>
        <topology evidence="1">Multi-pass membrane protein</topology>
    </subcellularLocation>
</comment>
<comment type="similarity">
    <text evidence="2">Belongs to the auxin efflux carrier (TC 2.A.69) family.</text>
</comment>
<evidence type="ECO:0000313" key="9">
    <source>
        <dbReference type="EMBL" id="QLF69015.1"/>
    </source>
</evidence>
<dbReference type="RefSeq" id="WP_138285848.1">
    <property type="nucleotide sequence ID" value="NZ_CP058350.1"/>
</dbReference>
<feature type="transmembrane region" description="Helical" evidence="8">
    <location>
        <begin position="238"/>
        <end position="258"/>
    </location>
</feature>
<evidence type="ECO:0000256" key="6">
    <source>
        <dbReference type="ARBA" id="ARBA00022989"/>
    </source>
</evidence>
<evidence type="ECO:0000313" key="10">
    <source>
        <dbReference type="Proteomes" id="UP000308530"/>
    </source>
</evidence>
<evidence type="ECO:0000256" key="5">
    <source>
        <dbReference type="ARBA" id="ARBA00022692"/>
    </source>
</evidence>
<dbReference type="PANTHER" id="PTHR36838:SF3">
    <property type="entry name" value="TRANSPORTER AUXIN EFFLUX CARRIER EC FAMILY"/>
    <property type="match status" value="1"/>
</dbReference>
<organism evidence="9 10">
    <name type="scientific">Peteryoungia desertarenae</name>
    <dbReference type="NCBI Taxonomy" id="1813451"/>
    <lineage>
        <taxon>Bacteria</taxon>
        <taxon>Pseudomonadati</taxon>
        <taxon>Pseudomonadota</taxon>
        <taxon>Alphaproteobacteria</taxon>
        <taxon>Hyphomicrobiales</taxon>
        <taxon>Rhizobiaceae</taxon>
        <taxon>Peteryoungia</taxon>
    </lineage>
</organism>
<feature type="transmembrane region" description="Helical" evidence="8">
    <location>
        <begin position="204"/>
        <end position="226"/>
    </location>
</feature>
<keyword evidence="4" id="KW-1003">Cell membrane</keyword>
<keyword evidence="6 8" id="KW-1133">Transmembrane helix</keyword>
<evidence type="ECO:0000256" key="4">
    <source>
        <dbReference type="ARBA" id="ARBA00022475"/>
    </source>
</evidence>
<proteinExistence type="inferred from homology"/>
<protein>
    <submittedName>
        <fullName evidence="9">AEC family transporter</fullName>
    </submittedName>
</protein>
<evidence type="ECO:0000256" key="7">
    <source>
        <dbReference type="ARBA" id="ARBA00023136"/>
    </source>
</evidence>
<evidence type="ECO:0000256" key="2">
    <source>
        <dbReference type="ARBA" id="ARBA00010145"/>
    </source>
</evidence>
<keyword evidence="3" id="KW-0813">Transport</keyword>
<keyword evidence="7 8" id="KW-0472">Membrane</keyword>
<keyword evidence="5 8" id="KW-0812">Transmembrane</keyword>
<feature type="transmembrane region" description="Helical" evidence="8">
    <location>
        <begin position="292"/>
        <end position="314"/>
    </location>
</feature>
<evidence type="ECO:0000256" key="3">
    <source>
        <dbReference type="ARBA" id="ARBA00022448"/>
    </source>
</evidence>
<dbReference type="InterPro" id="IPR004776">
    <property type="entry name" value="Mem_transp_PIN-like"/>
</dbReference>
<feature type="transmembrane region" description="Helical" evidence="8">
    <location>
        <begin position="174"/>
        <end position="192"/>
    </location>
</feature>
<dbReference type="Proteomes" id="UP000308530">
    <property type="component" value="Chromosome"/>
</dbReference>
<name>A0ABX6QLB0_9HYPH</name>
<dbReference type="Pfam" id="PF03547">
    <property type="entry name" value="Mem_trans"/>
    <property type="match status" value="1"/>
</dbReference>
<evidence type="ECO:0000256" key="1">
    <source>
        <dbReference type="ARBA" id="ARBA00004651"/>
    </source>
</evidence>
<feature type="transmembrane region" description="Helical" evidence="8">
    <location>
        <begin position="264"/>
        <end position="283"/>
    </location>
</feature>
<dbReference type="Gene3D" id="1.20.1530.20">
    <property type="match status" value="1"/>
</dbReference>
<reference evidence="9 10" key="1">
    <citation type="submission" date="2020-06" db="EMBL/GenBank/DDBJ databases">
        <title>Genome sequence of Rhizobium sp strain ADMK78.</title>
        <authorList>
            <person name="Rahi P."/>
        </authorList>
    </citation>
    <scope>NUCLEOTIDE SEQUENCE [LARGE SCALE GENOMIC DNA]</scope>
    <source>
        <strain evidence="9 10">ADMK78</strain>
    </source>
</reference>
<gene>
    <name evidence="9" type="ORF">FE840_005365</name>
</gene>
<feature type="transmembrane region" description="Helical" evidence="8">
    <location>
        <begin position="96"/>
        <end position="115"/>
    </location>
</feature>
<keyword evidence="10" id="KW-1185">Reference proteome</keyword>
<dbReference type="EMBL" id="CP058350">
    <property type="protein sequence ID" value="QLF69015.1"/>
    <property type="molecule type" value="Genomic_DNA"/>
</dbReference>
<dbReference type="PANTHER" id="PTHR36838">
    <property type="entry name" value="AUXIN EFFLUX CARRIER FAMILY PROTEIN"/>
    <property type="match status" value="1"/>
</dbReference>
<dbReference type="InterPro" id="IPR038770">
    <property type="entry name" value="Na+/solute_symporter_sf"/>
</dbReference>
<sequence>MSEISQDVLPLFILILLGFALVRAGIVDQKIGDALGDFVFKVAVPMLLFRTIVAADFQGASPFRLWIAYFTGVGLTWFLGHLLATRLFGLDLRMGVLAGLSAAFANNVFIGLPLVDHTIGQDGMLAMSILLAIHLPLMMIVGTLAMEQAERAVRGPDHKPGGIRTILRQVGMNLVRNPLIIGLTAGLAVQVMDFELPQVIDSVVGQIAGVAAPTALISLGMTLNSYRMIDQLGISSTVAILKLFFMPAIVWGGCHLLSLSPTWTAALVLTSCVPTGINAWLIANRFGVGQGLAASVITQSTAAGVVSVTFWAWLLL</sequence>
<feature type="transmembrane region" description="Helical" evidence="8">
    <location>
        <begin position="127"/>
        <end position="146"/>
    </location>
</feature>
<evidence type="ECO:0000256" key="8">
    <source>
        <dbReference type="SAM" id="Phobius"/>
    </source>
</evidence>
<feature type="transmembrane region" description="Helical" evidence="8">
    <location>
        <begin position="66"/>
        <end position="84"/>
    </location>
</feature>
<accession>A0ABX6QLB0</accession>